<dbReference type="Proteomes" id="UP001362999">
    <property type="component" value="Unassembled WGS sequence"/>
</dbReference>
<proteinExistence type="predicted"/>
<evidence type="ECO:0000313" key="1">
    <source>
        <dbReference type="EMBL" id="KAK7059404.1"/>
    </source>
</evidence>
<evidence type="ECO:0000313" key="2">
    <source>
        <dbReference type="Proteomes" id="UP001362999"/>
    </source>
</evidence>
<reference evidence="1 2" key="1">
    <citation type="journal article" date="2024" name="J Genomics">
        <title>Draft genome sequencing and assembly of Favolaschia claudopus CIRM-BRFM 2984 isolated from oak limbs.</title>
        <authorList>
            <person name="Navarro D."/>
            <person name="Drula E."/>
            <person name="Chaduli D."/>
            <person name="Cazenave R."/>
            <person name="Ahrendt S."/>
            <person name="Wang J."/>
            <person name="Lipzen A."/>
            <person name="Daum C."/>
            <person name="Barry K."/>
            <person name="Grigoriev I.V."/>
            <person name="Favel A."/>
            <person name="Rosso M.N."/>
            <person name="Martin F."/>
        </authorList>
    </citation>
    <scope>NUCLEOTIDE SEQUENCE [LARGE SCALE GENOMIC DNA]</scope>
    <source>
        <strain evidence="1 2">CIRM-BRFM 2984</strain>
    </source>
</reference>
<sequence>MTERKAYMCNGLNKLFSPINFLEGSCIISYRLMWEEAFTFTQFGKERRRQLLNDAPSHKPCPACALKASAQAMDTPQFGASDALLYQGNAYHTWDFVYMERNSTTTDFSDPDGCFELNQIIELLPQAQQPRIRRFKRHTEDNTSIIECREVQDVRGAFFVGNQTSQPDLKEWLCIGAEAEISELRP</sequence>
<protein>
    <submittedName>
        <fullName evidence="1">Uncharacterized protein</fullName>
    </submittedName>
</protein>
<name>A0AAW0E1W1_9AGAR</name>
<gene>
    <name evidence="1" type="ORF">R3P38DRAFT_2758845</name>
</gene>
<comment type="caution">
    <text evidence="1">The sequence shown here is derived from an EMBL/GenBank/DDBJ whole genome shotgun (WGS) entry which is preliminary data.</text>
</comment>
<organism evidence="1 2">
    <name type="scientific">Favolaschia claudopus</name>
    <dbReference type="NCBI Taxonomy" id="2862362"/>
    <lineage>
        <taxon>Eukaryota</taxon>
        <taxon>Fungi</taxon>
        <taxon>Dikarya</taxon>
        <taxon>Basidiomycota</taxon>
        <taxon>Agaricomycotina</taxon>
        <taxon>Agaricomycetes</taxon>
        <taxon>Agaricomycetidae</taxon>
        <taxon>Agaricales</taxon>
        <taxon>Marasmiineae</taxon>
        <taxon>Mycenaceae</taxon>
        <taxon>Favolaschia</taxon>
    </lineage>
</organism>
<dbReference type="AlphaFoldDB" id="A0AAW0E1W1"/>
<accession>A0AAW0E1W1</accession>
<keyword evidence="2" id="KW-1185">Reference proteome</keyword>
<dbReference type="EMBL" id="JAWWNJ010000003">
    <property type="protein sequence ID" value="KAK7059404.1"/>
    <property type="molecule type" value="Genomic_DNA"/>
</dbReference>